<keyword evidence="8" id="KW-1185">Reference proteome</keyword>
<dbReference type="InterPro" id="IPR036714">
    <property type="entry name" value="SDH_sf"/>
</dbReference>
<dbReference type="SUPFAM" id="SSF109910">
    <property type="entry name" value="YgfY-like"/>
    <property type="match status" value="1"/>
</dbReference>
<dbReference type="InterPro" id="IPR013218">
    <property type="entry name" value="Dsn1/Mis13"/>
</dbReference>
<comment type="subcellular location">
    <subcellularLocation>
        <location evidence="1 4">Mitochondrion matrix</location>
    </subcellularLocation>
</comment>
<dbReference type="GO" id="GO:0007059">
    <property type="term" value="P:chromosome segregation"/>
    <property type="evidence" value="ECO:0007669"/>
    <property type="project" value="InterPro"/>
</dbReference>
<dbReference type="GO" id="GO:0000444">
    <property type="term" value="C:MIS12/MIND type complex"/>
    <property type="evidence" value="ECO:0007669"/>
    <property type="project" value="InterPro"/>
</dbReference>
<dbReference type="FunFam" id="1.10.150.250:FF:000002">
    <property type="entry name" value="Succinate dehydrogenase assembly factor 2, mitochondrial"/>
    <property type="match status" value="1"/>
</dbReference>
<dbReference type="InterPro" id="IPR028882">
    <property type="entry name" value="SDHAF2"/>
</dbReference>
<keyword evidence="5" id="KW-0175">Coiled coil</keyword>
<dbReference type="STRING" id="1573173.A0A166TJM6"/>
<protein>
    <recommendedName>
        <fullName evidence="4">Succinate dehydrogenase assembly factor 2, mitochondrial</fullName>
        <shortName evidence="4">SDH assembly factor 2</shortName>
        <shortName evidence="4">SDHAF2</shortName>
    </recommendedName>
</protein>
<dbReference type="PANTHER" id="PTHR14778:SF2">
    <property type="entry name" value="KINETOCHORE-ASSOCIATED PROTEIN DSN1 HOMOLOG"/>
    <property type="match status" value="1"/>
</dbReference>
<evidence type="ECO:0000256" key="2">
    <source>
        <dbReference type="ARBA" id="ARBA00023128"/>
    </source>
</evidence>
<feature type="compositionally biased region" description="Basic and acidic residues" evidence="6">
    <location>
        <begin position="176"/>
        <end position="187"/>
    </location>
</feature>
<proteinExistence type="inferred from homology"/>
<accession>A0A166TJM6</accession>
<feature type="region of interest" description="Disordered" evidence="6">
    <location>
        <begin position="1"/>
        <end position="192"/>
    </location>
</feature>
<dbReference type="GO" id="GO:0006121">
    <property type="term" value="P:mitochondrial electron transport, succinate to ubiquinone"/>
    <property type="evidence" value="ECO:0007669"/>
    <property type="project" value="UniProtKB-UniRule"/>
</dbReference>
<comment type="caution">
    <text evidence="7">The sequence shown here is derived from an EMBL/GenBank/DDBJ whole genome shotgun (WGS) entry which is preliminary data.</text>
</comment>
<dbReference type="GO" id="GO:0005759">
    <property type="term" value="C:mitochondrial matrix"/>
    <property type="evidence" value="ECO:0007669"/>
    <property type="project" value="UniProtKB-SubCell"/>
</dbReference>
<dbReference type="HAMAP" id="MF_03057">
    <property type="entry name" value="SDHAF2"/>
    <property type="match status" value="1"/>
</dbReference>
<evidence type="ECO:0000256" key="5">
    <source>
        <dbReference type="SAM" id="Coils"/>
    </source>
</evidence>
<name>A0A166TJM6_COLIC</name>
<dbReference type="Pfam" id="PF03937">
    <property type="entry name" value="Sdh5"/>
    <property type="match status" value="1"/>
</dbReference>
<dbReference type="Proteomes" id="UP000076584">
    <property type="component" value="Unassembled WGS sequence"/>
</dbReference>
<comment type="subunit">
    <text evidence="4">Interacts with the flavoprotein subunit within the SDH catalytic dimer.</text>
</comment>
<dbReference type="Gene3D" id="1.10.150.250">
    <property type="entry name" value="Flavinator of succinate dehydrogenase"/>
    <property type="match status" value="1"/>
</dbReference>
<feature type="region of interest" description="Disordered" evidence="6">
    <location>
        <begin position="209"/>
        <end position="228"/>
    </location>
</feature>
<comment type="similarity">
    <text evidence="4">Belongs to the SDHAF2 family.</text>
</comment>
<keyword evidence="3 4" id="KW-0143">Chaperone</keyword>
<evidence type="ECO:0000256" key="6">
    <source>
        <dbReference type="SAM" id="MobiDB-lite"/>
    </source>
</evidence>
<feature type="compositionally biased region" description="Polar residues" evidence="6">
    <location>
        <begin position="691"/>
        <end position="709"/>
    </location>
</feature>
<comment type="function">
    <text evidence="4">Plays an essential role in the assembly of succinate dehydrogenase (SDH), an enzyme complex (also referred to as respiratory complex II) that is a component of both the tricarboxylic acid (TCA) cycle and the mitochondrial electron transport chain, and which couples the oxidation of succinate to fumarate with the reduction of ubiquinone (coenzyme Q) to ubiquinol. Required for flavinylation (covalent attachment of FAD) of the flavoprotein subunit of the SDH catalytic dimer.</text>
</comment>
<organism evidence="7 8">
    <name type="scientific">Colletotrichum incanum</name>
    <name type="common">Soybean anthracnose fungus</name>
    <dbReference type="NCBI Taxonomy" id="1573173"/>
    <lineage>
        <taxon>Eukaryota</taxon>
        <taxon>Fungi</taxon>
        <taxon>Dikarya</taxon>
        <taxon>Ascomycota</taxon>
        <taxon>Pezizomycotina</taxon>
        <taxon>Sordariomycetes</taxon>
        <taxon>Hypocreomycetidae</taxon>
        <taxon>Glomerellales</taxon>
        <taxon>Glomerellaceae</taxon>
        <taxon>Colletotrichum</taxon>
        <taxon>Colletotrichum spaethianum species complex</taxon>
    </lineage>
</organism>
<reference evidence="7 8" key="1">
    <citation type="submission" date="2015-06" db="EMBL/GenBank/DDBJ databases">
        <title>Survival trade-offs in plant roots during colonization by closely related pathogenic and mutualistic fungi.</title>
        <authorList>
            <person name="Hacquard S."/>
            <person name="Kracher B."/>
            <person name="Hiruma K."/>
            <person name="Weinman A."/>
            <person name="Muench P."/>
            <person name="Garrido Oter R."/>
            <person name="Ver Loren van Themaat E."/>
            <person name="Dallerey J.-F."/>
            <person name="Damm U."/>
            <person name="Henrissat B."/>
            <person name="Lespinet O."/>
            <person name="Thon M."/>
            <person name="Kemen E."/>
            <person name="McHardy A.C."/>
            <person name="Schulze-Lefert P."/>
            <person name="O'Connell R.J."/>
        </authorList>
    </citation>
    <scope>NUCLEOTIDE SEQUENCE [LARGE SCALE GENOMIC DNA]</scope>
    <source>
        <strain evidence="7 8">MAFF 238704</strain>
    </source>
</reference>
<dbReference type="EMBL" id="LFIW01002391">
    <property type="protein sequence ID" value="KZL72159.1"/>
    <property type="molecule type" value="Genomic_DNA"/>
</dbReference>
<feature type="region of interest" description="Disordered" evidence="6">
    <location>
        <begin position="691"/>
        <end position="748"/>
    </location>
</feature>
<dbReference type="AlphaFoldDB" id="A0A166TJM6"/>
<keyword evidence="2 4" id="KW-0496">Mitochondrion</keyword>
<evidence type="ECO:0000256" key="4">
    <source>
        <dbReference type="HAMAP-Rule" id="MF_03057"/>
    </source>
</evidence>
<feature type="compositionally biased region" description="Basic and acidic residues" evidence="6">
    <location>
        <begin position="145"/>
        <end position="155"/>
    </location>
</feature>
<evidence type="ECO:0000313" key="8">
    <source>
        <dbReference type="Proteomes" id="UP000076584"/>
    </source>
</evidence>
<feature type="coiled-coil region" evidence="5">
    <location>
        <begin position="334"/>
        <end position="361"/>
    </location>
</feature>
<dbReference type="InterPro" id="IPR005631">
    <property type="entry name" value="SDH"/>
</dbReference>
<dbReference type="PANTHER" id="PTHR14778">
    <property type="entry name" value="KINETOCHORE-ASSOCIATED PROTEIN DSN1 HOMOLOG"/>
    <property type="match status" value="1"/>
</dbReference>
<gene>
    <name evidence="7" type="ORF">CI238_00948</name>
</gene>
<dbReference type="GO" id="GO:0051301">
    <property type="term" value="P:cell division"/>
    <property type="evidence" value="ECO:0007669"/>
    <property type="project" value="InterPro"/>
</dbReference>
<evidence type="ECO:0000256" key="1">
    <source>
        <dbReference type="ARBA" id="ARBA00004305"/>
    </source>
</evidence>
<evidence type="ECO:0000256" key="3">
    <source>
        <dbReference type="ARBA" id="ARBA00023186"/>
    </source>
</evidence>
<sequence length="823" mass="92393">MTTVIRTRHPLQVISMSNEQPERRKSKRLAATSVYDEQDGDFHFTRGSKTKRVKNAESEPESDPEPEPAPIAAKKSGRGRPAKGRAAAAAKVPEPTPSVTAPKAATSSKPRTRRTASLQPVEEDEPELIAPKRTTRRSTRNSTGKAEKAEKDKPARRPAPVPEEDHNDVNTATPMEVERQQTPRVMEEPVESAKITLPVSDTPVINRNKEMRKKGGGNRRSSTGMRGRRASSLIESGHNAIPHREVETAEFYKHIESEGLMEPRRMKQLLTWCGERALLEKPPHGQTDSNTVLGARYIQEQLLKDFSTKSEFSDWFSREEGPQRPVVYKPNPRNIELQQKIEQLEQKVKRLKEEKKKWLALKKSRTEVPPLFPETDTAQTAMADAPVLDPNEAEMLSWLTNPASSFENVRSKTLSRLQNTQSTLEFKVDQLADSIHKLSQRVDTAGREADKVLSLSAARLKERETREKANAGTKEMPVMEVLRSLGVVLSDLAGALSRKIHQWRGFEGTTPSPYQIFQLLIRPPVPLGIRTPKSQAEQYGNIISKEKSKGSRVIHGHSTTKMSTLARALRPARRLRVAPPTRLAPLFVRRCFADKPPIYTESTANSELGVGEFEGIKFRVEPLRRVGEDERTMRARLLYQSRKRGTLESDLLMSTFANEHLPHMTKAQMQQYDLFLDENDWDIYYWATQEEAPSTSAPTQKPSTDTLASATEKGAESYRPVGEGAAATIDSGRSAQPKPVEDVRTQPQRAGEWANTIGTFKAQYRPVPARWQGSEILEMLRAHVRSRRADGTVGVHRDVQERKEGGLGFMPPLFDVDKAGNKN</sequence>
<evidence type="ECO:0000313" key="7">
    <source>
        <dbReference type="EMBL" id="KZL72159.1"/>
    </source>
</evidence>
<dbReference type="Pfam" id="PF08202">
    <property type="entry name" value="MIS13"/>
    <property type="match status" value="1"/>
</dbReference>